<accession>A0A0C2ZWL8</accession>
<reference evidence="2 3" key="1">
    <citation type="submission" date="2014-04" db="EMBL/GenBank/DDBJ databases">
        <authorList>
            <consortium name="DOE Joint Genome Institute"/>
            <person name="Kuo A."/>
            <person name="Kohler A."/>
            <person name="Nagy L.G."/>
            <person name="Floudas D."/>
            <person name="Copeland A."/>
            <person name="Barry K.W."/>
            <person name="Cichocki N."/>
            <person name="Veneault-Fourrey C."/>
            <person name="LaButti K."/>
            <person name="Lindquist E.A."/>
            <person name="Lipzen A."/>
            <person name="Lundell T."/>
            <person name="Morin E."/>
            <person name="Murat C."/>
            <person name="Sun H."/>
            <person name="Tunlid A."/>
            <person name="Henrissat B."/>
            <person name="Grigoriev I.V."/>
            <person name="Hibbett D.S."/>
            <person name="Martin F."/>
            <person name="Nordberg H.P."/>
            <person name="Cantor M.N."/>
            <person name="Hua S.X."/>
        </authorList>
    </citation>
    <scope>NUCLEOTIDE SEQUENCE [LARGE SCALE GENOMIC DNA]</scope>
    <source>
        <strain evidence="2 3">Foug A</strain>
    </source>
</reference>
<evidence type="ECO:0000313" key="3">
    <source>
        <dbReference type="Proteomes" id="UP000053989"/>
    </source>
</evidence>
<keyword evidence="3" id="KW-1185">Reference proteome</keyword>
<dbReference type="EMBL" id="KN822108">
    <property type="protein sequence ID" value="KIM56862.1"/>
    <property type="molecule type" value="Genomic_DNA"/>
</dbReference>
<protein>
    <submittedName>
        <fullName evidence="2">Uncharacterized protein</fullName>
    </submittedName>
</protein>
<sequence>MSIQSREFDEFPPFPPALKQESDTDFADFSEASTHEIPLAESGNKGSEPAAIDTIPAPHNITEAQLLLATARADCQIRVTERVLANQVVQRDMLRLKYNQLQVA</sequence>
<dbReference type="AlphaFoldDB" id="A0A0C2ZWL8"/>
<reference evidence="3" key="2">
    <citation type="submission" date="2015-01" db="EMBL/GenBank/DDBJ databases">
        <title>Evolutionary Origins and Diversification of the Mycorrhizal Mutualists.</title>
        <authorList>
            <consortium name="DOE Joint Genome Institute"/>
            <consortium name="Mycorrhizal Genomics Consortium"/>
            <person name="Kohler A."/>
            <person name="Kuo A."/>
            <person name="Nagy L.G."/>
            <person name="Floudas D."/>
            <person name="Copeland A."/>
            <person name="Barry K.W."/>
            <person name="Cichocki N."/>
            <person name="Veneault-Fourrey C."/>
            <person name="LaButti K."/>
            <person name="Lindquist E.A."/>
            <person name="Lipzen A."/>
            <person name="Lundell T."/>
            <person name="Morin E."/>
            <person name="Murat C."/>
            <person name="Riley R."/>
            <person name="Ohm R."/>
            <person name="Sun H."/>
            <person name="Tunlid A."/>
            <person name="Henrissat B."/>
            <person name="Grigoriev I.V."/>
            <person name="Hibbett D.S."/>
            <person name="Martin F."/>
        </authorList>
    </citation>
    <scope>NUCLEOTIDE SEQUENCE [LARGE SCALE GENOMIC DNA]</scope>
    <source>
        <strain evidence="3">Foug A</strain>
    </source>
</reference>
<evidence type="ECO:0000313" key="2">
    <source>
        <dbReference type="EMBL" id="KIM56862.1"/>
    </source>
</evidence>
<dbReference type="Proteomes" id="UP000053989">
    <property type="component" value="Unassembled WGS sequence"/>
</dbReference>
<name>A0A0C2ZWL8_9AGAM</name>
<evidence type="ECO:0000256" key="1">
    <source>
        <dbReference type="SAM" id="MobiDB-lite"/>
    </source>
</evidence>
<proteinExistence type="predicted"/>
<organism evidence="2 3">
    <name type="scientific">Scleroderma citrinum Foug A</name>
    <dbReference type="NCBI Taxonomy" id="1036808"/>
    <lineage>
        <taxon>Eukaryota</taxon>
        <taxon>Fungi</taxon>
        <taxon>Dikarya</taxon>
        <taxon>Basidiomycota</taxon>
        <taxon>Agaricomycotina</taxon>
        <taxon>Agaricomycetes</taxon>
        <taxon>Agaricomycetidae</taxon>
        <taxon>Boletales</taxon>
        <taxon>Sclerodermatineae</taxon>
        <taxon>Sclerodermataceae</taxon>
        <taxon>Scleroderma</taxon>
    </lineage>
</organism>
<feature type="region of interest" description="Disordered" evidence="1">
    <location>
        <begin position="1"/>
        <end position="52"/>
    </location>
</feature>
<dbReference type="HOGENOM" id="CLU_177967_0_0_1"/>
<dbReference type="InParanoid" id="A0A0C2ZWL8"/>
<gene>
    <name evidence="2" type="ORF">SCLCIDRAFT_10602</name>
</gene>